<dbReference type="AlphaFoldDB" id="A0A6G1G7S1"/>
<gene>
    <name evidence="2 4" type="ORF">P152DRAFT_303584</name>
</gene>
<accession>A0A6G1G7S1</accession>
<feature type="region of interest" description="Disordered" evidence="1">
    <location>
        <begin position="669"/>
        <end position="702"/>
    </location>
</feature>
<evidence type="ECO:0000313" key="4">
    <source>
        <dbReference type="RefSeq" id="XP_033535705.1"/>
    </source>
</evidence>
<evidence type="ECO:0000313" key="3">
    <source>
        <dbReference type="Proteomes" id="UP000504638"/>
    </source>
</evidence>
<feature type="compositionally biased region" description="Polar residues" evidence="1">
    <location>
        <begin position="669"/>
        <end position="693"/>
    </location>
</feature>
<sequence length="739" mass="83306">MSVIQAADIVKGIEICIWIHENCFTQVNRADIRYLQFGADVAKLQPTLKRLLSAFNRSLLHRGSDSPDDDLLRREAKGLIGDFNVTLKECKELLETHKGIVRDGTGFIDNVIWGASTKKRVDDLRARLQSDIQRIEFFLESVKLEQYNSQAGDIQEILTNTRQLLGLSTYSSLEPVPEWLDVRFQKALEVNAPTSFSGMKNIPLEDSHEALYRHYRESVNDNSPSDQSMDQYLHLLKAQWILETIKQSGPFRALRPGSCYIRTVTRLEQLICEQFAWPGLVKFSDEELQKLNDSAFLIWPPQKTTAPKQLTEPNGLEEKVLEISLPESPCVRKEDLVVFQRGPTTLRLARNITPVNGVPRQESEKLSTHIDRFIPLYAVPPSKTGSPALTFKICDGKGGGGTPYEFKCERDVFAFQKAVTGFEVMSDMKRVEWSFNRKKLKLMSKGIGNLGRVQLWRWNPLSTGRSLQMGSAGSRESEQSASRSQSSESSRRSDLTNPTIAKVVRGEKESLFAVTESDRGETVLAVASQPSPVLFIYAKEDGAYSLLHLELRPGLGIGITSCQCRKSEERCKRTVIENIDPKHPQTFTVRRLHAPLDLWDVSVFGLPEHPASKDPKQVERFKCDYLNLDFDSVAERRKFNQHVRVLLKLRDDADAAYNRTVRRAMTLSDKVSNTETSNRAPAPTGTRTTSISTGADIPSLSRVTTTPPAVRQVSVTPNFTDLIQTAMDLERGYPSFENR</sequence>
<dbReference type="EMBL" id="ML975154">
    <property type="protein sequence ID" value="KAF1814074.1"/>
    <property type="molecule type" value="Genomic_DNA"/>
</dbReference>
<keyword evidence="3" id="KW-1185">Reference proteome</keyword>
<proteinExistence type="predicted"/>
<dbReference type="GeneID" id="54415675"/>
<evidence type="ECO:0000256" key="1">
    <source>
        <dbReference type="SAM" id="MobiDB-lite"/>
    </source>
</evidence>
<dbReference type="Proteomes" id="UP000504638">
    <property type="component" value="Unplaced"/>
</dbReference>
<reference evidence="4" key="2">
    <citation type="submission" date="2020-04" db="EMBL/GenBank/DDBJ databases">
        <authorList>
            <consortium name="NCBI Genome Project"/>
        </authorList>
    </citation>
    <scope>NUCLEOTIDE SEQUENCE</scope>
    <source>
        <strain evidence="4">CBS 781.70</strain>
    </source>
</reference>
<protein>
    <submittedName>
        <fullName evidence="2 4">Uncharacterized protein</fullName>
    </submittedName>
</protein>
<dbReference type="RefSeq" id="XP_033535705.1">
    <property type="nucleotide sequence ID" value="XM_033675105.1"/>
</dbReference>
<organism evidence="2">
    <name type="scientific">Eremomyces bilateralis CBS 781.70</name>
    <dbReference type="NCBI Taxonomy" id="1392243"/>
    <lineage>
        <taxon>Eukaryota</taxon>
        <taxon>Fungi</taxon>
        <taxon>Dikarya</taxon>
        <taxon>Ascomycota</taxon>
        <taxon>Pezizomycotina</taxon>
        <taxon>Dothideomycetes</taxon>
        <taxon>Dothideomycetes incertae sedis</taxon>
        <taxon>Eremomycetales</taxon>
        <taxon>Eremomycetaceae</taxon>
        <taxon>Eremomyces</taxon>
    </lineage>
</organism>
<reference evidence="4" key="3">
    <citation type="submission" date="2025-04" db="UniProtKB">
        <authorList>
            <consortium name="RefSeq"/>
        </authorList>
    </citation>
    <scope>IDENTIFICATION</scope>
    <source>
        <strain evidence="4">CBS 781.70</strain>
    </source>
</reference>
<dbReference type="OrthoDB" id="5400409at2759"/>
<reference evidence="2 4" key="1">
    <citation type="submission" date="2020-01" db="EMBL/GenBank/DDBJ databases">
        <authorList>
            <consortium name="DOE Joint Genome Institute"/>
            <person name="Haridas S."/>
            <person name="Albert R."/>
            <person name="Binder M."/>
            <person name="Bloem J."/>
            <person name="Labutti K."/>
            <person name="Salamov A."/>
            <person name="Andreopoulos B."/>
            <person name="Baker S.E."/>
            <person name="Barry K."/>
            <person name="Bills G."/>
            <person name="Bluhm B.H."/>
            <person name="Cannon C."/>
            <person name="Castanera R."/>
            <person name="Culley D.E."/>
            <person name="Daum C."/>
            <person name="Ezra D."/>
            <person name="Gonzalez J.B."/>
            <person name="Henrissat B."/>
            <person name="Kuo A."/>
            <person name="Liang C."/>
            <person name="Lipzen A."/>
            <person name="Lutzoni F."/>
            <person name="Magnuson J."/>
            <person name="Mondo S."/>
            <person name="Nolan M."/>
            <person name="Ohm R."/>
            <person name="Pangilinan J."/>
            <person name="Park H.-J."/>
            <person name="Ramirez L."/>
            <person name="Alfaro M."/>
            <person name="Sun H."/>
            <person name="Tritt A."/>
            <person name="Yoshinaga Y."/>
            <person name="Zwiers L.-H."/>
            <person name="Turgeon B.G."/>
            <person name="Goodwin S.B."/>
            <person name="Spatafora J.W."/>
            <person name="Crous P.W."/>
            <person name="Grigoriev I.V."/>
        </authorList>
    </citation>
    <scope>NUCLEOTIDE SEQUENCE</scope>
    <source>
        <strain evidence="2 4">CBS 781.70</strain>
    </source>
</reference>
<feature type="region of interest" description="Disordered" evidence="1">
    <location>
        <begin position="464"/>
        <end position="499"/>
    </location>
</feature>
<evidence type="ECO:0000313" key="2">
    <source>
        <dbReference type="EMBL" id="KAF1814074.1"/>
    </source>
</evidence>
<name>A0A6G1G7S1_9PEZI</name>
<feature type="compositionally biased region" description="Low complexity" evidence="1">
    <location>
        <begin position="470"/>
        <end position="488"/>
    </location>
</feature>